<dbReference type="InterPro" id="IPR036179">
    <property type="entry name" value="Ig-like_dom_sf"/>
</dbReference>
<dbReference type="OrthoDB" id="10012075at2759"/>
<evidence type="ECO:0000313" key="9">
    <source>
        <dbReference type="RefSeq" id="XP_028985129.1"/>
    </source>
</evidence>
<gene>
    <name evidence="9" type="primary">LOC114843075</name>
</gene>
<reference evidence="9" key="1">
    <citation type="submission" date="2025-08" db="UniProtKB">
        <authorList>
            <consortium name="RefSeq"/>
        </authorList>
    </citation>
    <scope>IDENTIFICATION</scope>
</reference>
<dbReference type="Pfam" id="PF07686">
    <property type="entry name" value="V-set"/>
    <property type="match status" value="1"/>
</dbReference>
<evidence type="ECO:0000256" key="3">
    <source>
        <dbReference type="ARBA" id="ARBA00023180"/>
    </source>
</evidence>
<proteinExistence type="predicted"/>
<evidence type="ECO:0000256" key="1">
    <source>
        <dbReference type="ARBA" id="ARBA00022729"/>
    </source>
</evidence>
<evidence type="ECO:0000256" key="6">
    <source>
        <dbReference type="SAM" id="SignalP"/>
    </source>
</evidence>
<evidence type="ECO:0000256" key="2">
    <source>
        <dbReference type="ARBA" id="ARBA00023157"/>
    </source>
</evidence>
<dbReference type="Gene3D" id="2.60.40.10">
    <property type="entry name" value="Immunoglobulins"/>
    <property type="match status" value="3"/>
</dbReference>
<dbReference type="PANTHER" id="PTHR44337">
    <property type="entry name" value="CARCINOEMBRYONIC ANTIGEN-RELATED CELL ADHESION MOLECULE 8"/>
    <property type="match status" value="1"/>
</dbReference>
<dbReference type="InterPro" id="IPR007110">
    <property type="entry name" value="Ig-like_dom"/>
</dbReference>
<protein>
    <submittedName>
        <fullName evidence="9">Carcinoembryonic antigen-related cell adhesion molecule 6-like</fullName>
    </submittedName>
</protein>
<dbReference type="GeneID" id="114843075"/>
<dbReference type="Proteomes" id="UP000515150">
    <property type="component" value="Chromosome 16"/>
</dbReference>
<evidence type="ECO:0000256" key="5">
    <source>
        <dbReference type="SAM" id="Phobius"/>
    </source>
</evidence>
<dbReference type="SMART" id="SM00408">
    <property type="entry name" value="IGc2"/>
    <property type="match status" value="1"/>
</dbReference>
<dbReference type="InterPro" id="IPR052598">
    <property type="entry name" value="IgSF_CEA-related"/>
</dbReference>
<evidence type="ECO:0000256" key="4">
    <source>
        <dbReference type="ARBA" id="ARBA00023319"/>
    </source>
</evidence>
<dbReference type="KEGG" id="bspl:114843075"/>
<keyword evidence="2" id="KW-1015">Disulfide bond</keyword>
<dbReference type="InParanoid" id="A0A6P7KWY2"/>
<dbReference type="Pfam" id="PF00047">
    <property type="entry name" value="ig"/>
    <property type="match status" value="1"/>
</dbReference>
<dbReference type="InterPro" id="IPR013783">
    <property type="entry name" value="Ig-like_fold"/>
</dbReference>
<keyword evidence="3" id="KW-0325">Glycoprotein</keyword>
<keyword evidence="5" id="KW-0472">Membrane</keyword>
<organism evidence="8 9">
    <name type="scientific">Betta splendens</name>
    <name type="common">Siamese fighting fish</name>
    <dbReference type="NCBI Taxonomy" id="158456"/>
    <lineage>
        <taxon>Eukaryota</taxon>
        <taxon>Metazoa</taxon>
        <taxon>Chordata</taxon>
        <taxon>Craniata</taxon>
        <taxon>Vertebrata</taxon>
        <taxon>Euteleostomi</taxon>
        <taxon>Actinopterygii</taxon>
        <taxon>Neopterygii</taxon>
        <taxon>Teleostei</taxon>
        <taxon>Neoteleostei</taxon>
        <taxon>Acanthomorphata</taxon>
        <taxon>Anabantaria</taxon>
        <taxon>Anabantiformes</taxon>
        <taxon>Anabantoidei</taxon>
        <taxon>Osphronemidae</taxon>
        <taxon>Betta</taxon>
    </lineage>
</organism>
<dbReference type="InterPro" id="IPR003599">
    <property type="entry name" value="Ig_sub"/>
</dbReference>
<feature type="domain" description="Ig-like" evidence="7">
    <location>
        <begin position="239"/>
        <end position="304"/>
    </location>
</feature>
<dbReference type="SMART" id="SM00409">
    <property type="entry name" value="IG"/>
    <property type="match status" value="3"/>
</dbReference>
<dbReference type="FunCoup" id="A0A6P7KWY2">
    <property type="interactions" value="119"/>
</dbReference>
<feature type="transmembrane region" description="Helical" evidence="5">
    <location>
        <begin position="314"/>
        <end position="337"/>
    </location>
</feature>
<dbReference type="PANTHER" id="PTHR44337:SF16">
    <property type="entry name" value="CARCINOEMBRYONIC ANTIGEN-RELATED CELL ADHESION MOLECULE 20-LIKE-RELATED"/>
    <property type="match status" value="1"/>
</dbReference>
<dbReference type="RefSeq" id="XP_028985129.1">
    <property type="nucleotide sequence ID" value="XM_029129296.3"/>
</dbReference>
<dbReference type="Pfam" id="PF13895">
    <property type="entry name" value="Ig_2"/>
    <property type="match status" value="1"/>
</dbReference>
<dbReference type="SUPFAM" id="SSF48726">
    <property type="entry name" value="Immunoglobulin"/>
    <property type="match status" value="3"/>
</dbReference>
<feature type="signal peptide" evidence="6">
    <location>
        <begin position="1"/>
        <end position="20"/>
    </location>
</feature>
<sequence>MKTAARSLIILGVISGLTSGADILPDEVLTATVGGTVTFITSVSPPVTPFVSVAWDFVNTNNVKVNIITSTESNNTAPEYEGRITLLRSNGSLELRNLTLNDSGQYIVSIIPDEQQQQTTGQTTLNVLVPVSSVTVTISGTDLVEFNSFVSLSCSSSGSSLSFLWLNGSSVVTATDRVQLLNLNRTITIVSVSRYDQGPFSCRVSNAVSSGTSEPVKLSISYGADNVGISGPGKLEVEQTLVLFCSAESSPPADYTWTVNGKEMLNHSAVFIKHVTQCSDSGTYVCQARNQLTGRTSLGEHSVSVQACGLSPGAIAGIVIACVLVFGGVLAGGLYFWKNNSSMSPRFGRSNTSAQPQTCKTGQEEVYENDSVIYENTI</sequence>
<keyword evidence="4" id="KW-0393">Immunoglobulin domain</keyword>
<name>A0A6P7KWY2_BETSP</name>
<feature type="domain" description="Ig-like" evidence="7">
    <location>
        <begin position="130"/>
        <end position="219"/>
    </location>
</feature>
<keyword evidence="5" id="KW-1133">Transmembrane helix</keyword>
<accession>A0A6P7KWY2</accession>
<dbReference type="InterPro" id="IPR003598">
    <property type="entry name" value="Ig_sub2"/>
</dbReference>
<keyword evidence="5" id="KW-0812">Transmembrane</keyword>
<evidence type="ECO:0000313" key="8">
    <source>
        <dbReference type="Proteomes" id="UP000515150"/>
    </source>
</evidence>
<evidence type="ECO:0000259" key="7">
    <source>
        <dbReference type="PROSITE" id="PS50835"/>
    </source>
</evidence>
<feature type="chain" id="PRO_5028365717" evidence="6">
    <location>
        <begin position="21"/>
        <end position="378"/>
    </location>
</feature>
<keyword evidence="1 6" id="KW-0732">Signal</keyword>
<dbReference type="InterPro" id="IPR013106">
    <property type="entry name" value="Ig_V-set"/>
</dbReference>
<dbReference type="InterPro" id="IPR013151">
    <property type="entry name" value="Immunoglobulin_dom"/>
</dbReference>
<dbReference type="PROSITE" id="PS50835">
    <property type="entry name" value="IG_LIKE"/>
    <property type="match status" value="2"/>
</dbReference>
<keyword evidence="8" id="KW-1185">Reference proteome</keyword>
<dbReference type="AlphaFoldDB" id="A0A6P7KWY2"/>